<dbReference type="AlphaFoldDB" id="A0A857FT81"/>
<dbReference type="EMBL" id="CP041349">
    <property type="protein sequence ID" value="QHC37432.1"/>
    <property type="molecule type" value="Genomic_DNA"/>
</dbReference>
<sequence>MSLRVKFDPSFIGQEVARQCFNEGRNADELEYYLAGASYAICLTLAKDKPWMSAEFVNIGNTIAKAGMQTFIDLMKNNFLTNVTPMGTA</sequence>
<reference evidence="1 2" key="1">
    <citation type="journal article" date="2020" name="Carbohydr. Polym.">
        <title>Characterization and optimization of production of bacterial cellulose from strain CGMCC 17276 based on whole-genome analysis.</title>
        <authorList>
            <person name="Lu T."/>
            <person name="Gao H."/>
            <person name="Liao B."/>
            <person name="Wu J."/>
            <person name="Zhang W."/>
            <person name="Huang J."/>
            <person name="Liu M."/>
            <person name="Huang J."/>
            <person name="Chang Z."/>
            <person name="Jin M."/>
            <person name="Yi Z."/>
            <person name="Jiang D."/>
        </authorList>
    </citation>
    <scope>NUCLEOTIDE SEQUENCE [LARGE SCALE GENOMIC DNA]</scope>
    <source>
        <strain evidence="1 2">CGMCC 17276</strain>
        <plasmid evidence="2">pa</plasmid>
    </source>
</reference>
<keyword evidence="1" id="KW-0614">Plasmid</keyword>
<evidence type="ECO:0000313" key="2">
    <source>
        <dbReference type="Proteomes" id="UP000464674"/>
    </source>
</evidence>
<dbReference type="Proteomes" id="UP000464674">
    <property type="component" value="Plasmid pA"/>
</dbReference>
<gene>
    <name evidence="1" type="ORF">FMA36_17850</name>
</gene>
<protein>
    <submittedName>
        <fullName evidence="1">Uncharacterized protein</fullName>
    </submittedName>
</protein>
<dbReference type="OrthoDB" id="7225573at2"/>
<dbReference type="RefSeq" id="WP_159264289.1">
    <property type="nucleotide sequence ID" value="NZ_CP041349.1"/>
</dbReference>
<geneLocation type="plasmid" evidence="2">
    <name>pa</name>
</geneLocation>
<evidence type="ECO:0000313" key="1">
    <source>
        <dbReference type="EMBL" id="QHC37432.1"/>
    </source>
</evidence>
<name>A0A857FT81_KOMXY</name>
<organism evidence="1 2">
    <name type="scientific">Komagataeibacter xylinus</name>
    <name type="common">Gluconacetobacter xylinus</name>
    <dbReference type="NCBI Taxonomy" id="28448"/>
    <lineage>
        <taxon>Bacteria</taxon>
        <taxon>Pseudomonadati</taxon>
        <taxon>Pseudomonadota</taxon>
        <taxon>Alphaproteobacteria</taxon>
        <taxon>Acetobacterales</taxon>
        <taxon>Acetobacteraceae</taxon>
        <taxon>Komagataeibacter</taxon>
    </lineage>
</organism>
<accession>A0A857FT81</accession>
<proteinExistence type="predicted"/>